<keyword evidence="1" id="KW-0812">Transmembrane</keyword>
<keyword evidence="1" id="KW-1133">Transmembrane helix</keyword>
<protein>
    <recommendedName>
        <fullName evidence="2">DUF6754 domain-containing protein</fullName>
    </recommendedName>
</protein>
<dbReference type="EMBL" id="VGIY01000067">
    <property type="protein sequence ID" value="MBM3317025.1"/>
    <property type="molecule type" value="Genomic_DNA"/>
</dbReference>
<sequence length="248" mass="26811">MPTAAATLFFGALIVVFVLLARRGRPLYIRRIAGLEAVDEAVGRATEMGRPILYSAGLDPLEEVATVASINILGQVARRAGEYETRLIMPNRDPIVMTVAQEVVREAYAAVGRPDLYDPHDIYYTTQSQFGYAAAVCGTMMRERPATNFFIGHFYAESLVLAETGNATGAIQIAGTDSDSQLPFFICACDYTLIGEELYAGSVYLSREPLLLGALKGQDLAKAILLALLAAGTLLAFLGVDVRPWLGR</sequence>
<dbReference type="Pfam" id="PF20539">
    <property type="entry name" value="DUF6754"/>
    <property type="match status" value="1"/>
</dbReference>
<dbReference type="Proteomes" id="UP000748308">
    <property type="component" value="Unassembled WGS sequence"/>
</dbReference>
<evidence type="ECO:0000256" key="1">
    <source>
        <dbReference type="SAM" id="Phobius"/>
    </source>
</evidence>
<accession>A0A938BQA1</accession>
<dbReference type="InterPro" id="IPR046642">
    <property type="entry name" value="DUF6754"/>
</dbReference>
<dbReference type="AlphaFoldDB" id="A0A938BQA1"/>
<organism evidence="3 4">
    <name type="scientific">Eiseniibacteriota bacterium</name>
    <dbReference type="NCBI Taxonomy" id="2212470"/>
    <lineage>
        <taxon>Bacteria</taxon>
        <taxon>Candidatus Eiseniibacteriota</taxon>
    </lineage>
</organism>
<proteinExistence type="predicted"/>
<name>A0A938BQA1_UNCEI</name>
<feature type="domain" description="DUF6754" evidence="2">
    <location>
        <begin position="5"/>
        <end position="241"/>
    </location>
</feature>
<gene>
    <name evidence="3" type="ORF">FJY75_04145</name>
</gene>
<comment type="caution">
    <text evidence="3">The sequence shown here is derived from an EMBL/GenBank/DDBJ whole genome shotgun (WGS) entry which is preliminary data.</text>
</comment>
<evidence type="ECO:0000259" key="2">
    <source>
        <dbReference type="Pfam" id="PF20539"/>
    </source>
</evidence>
<reference evidence="3" key="1">
    <citation type="submission" date="2019-03" db="EMBL/GenBank/DDBJ databases">
        <title>Lake Tanganyika Metagenome-Assembled Genomes (MAGs).</title>
        <authorList>
            <person name="Tran P."/>
        </authorList>
    </citation>
    <scope>NUCLEOTIDE SEQUENCE</scope>
    <source>
        <strain evidence="3">M_DeepCast_400m_m2_100</strain>
    </source>
</reference>
<feature type="transmembrane region" description="Helical" evidence="1">
    <location>
        <begin position="6"/>
        <end position="22"/>
    </location>
</feature>
<feature type="transmembrane region" description="Helical" evidence="1">
    <location>
        <begin position="220"/>
        <end position="240"/>
    </location>
</feature>
<evidence type="ECO:0000313" key="4">
    <source>
        <dbReference type="Proteomes" id="UP000748308"/>
    </source>
</evidence>
<evidence type="ECO:0000313" key="3">
    <source>
        <dbReference type="EMBL" id="MBM3317025.1"/>
    </source>
</evidence>
<keyword evidence="1" id="KW-0472">Membrane</keyword>